<sequence length="111" mass="12131">MLPLPFAKSHTPRAAFAYTISVSDAPSLSCSTPLGRPLSTDISDDTSHPLQPVRHGMPALTRTLKNQCHHYHFPMNLPEMVKEGGKGHHARLGGRWIHQLHGVRPISGRGG</sequence>
<evidence type="ECO:0000313" key="1">
    <source>
        <dbReference type="EMBL" id="CAE0807832.1"/>
    </source>
</evidence>
<proteinExistence type="predicted"/>
<reference evidence="1" key="1">
    <citation type="submission" date="2021-01" db="EMBL/GenBank/DDBJ databases">
        <authorList>
            <person name="Corre E."/>
            <person name="Pelletier E."/>
            <person name="Niang G."/>
            <person name="Scheremetjew M."/>
            <person name="Finn R."/>
            <person name="Kale V."/>
            <person name="Holt S."/>
            <person name="Cochrane G."/>
            <person name="Meng A."/>
            <person name="Brown T."/>
            <person name="Cohen L."/>
        </authorList>
    </citation>
    <scope>NUCLEOTIDE SEQUENCE</scope>
    <source>
        <strain evidence="1">CCMP1594</strain>
    </source>
</reference>
<name>A0A7S4CVK0_9EUGL</name>
<protein>
    <submittedName>
        <fullName evidence="1">Uncharacterized protein</fullName>
    </submittedName>
</protein>
<organism evidence="1">
    <name type="scientific">Eutreptiella gymnastica</name>
    <dbReference type="NCBI Taxonomy" id="73025"/>
    <lineage>
        <taxon>Eukaryota</taxon>
        <taxon>Discoba</taxon>
        <taxon>Euglenozoa</taxon>
        <taxon>Euglenida</taxon>
        <taxon>Spirocuta</taxon>
        <taxon>Euglenophyceae</taxon>
        <taxon>Eutreptiales</taxon>
        <taxon>Eutreptiaceae</taxon>
        <taxon>Eutreptiella</taxon>
    </lineage>
</organism>
<accession>A0A7S4CVK0</accession>
<gene>
    <name evidence="1" type="ORF">EGYM00163_LOCUS18961</name>
</gene>
<dbReference type="AlphaFoldDB" id="A0A7S4CVK0"/>
<dbReference type="EMBL" id="HBJA01053492">
    <property type="protein sequence ID" value="CAE0807832.1"/>
    <property type="molecule type" value="Transcribed_RNA"/>
</dbReference>